<dbReference type="EMBL" id="QUWK01000008">
    <property type="protein sequence ID" value="RFU94636.1"/>
    <property type="molecule type" value="Genomic_DNA"/>
</dbReference>
<dbReference type="InterPro" id="IPR050144">
    <property type="entry name" value="AAE_transporter"/>
</dbReference>
<evidence type="ECO:0000259" key="5">
    <source>
        <dbReference type="PROSITE" id="PS51202"/>
    </source>
</evidence>
<dbReference type="PANTHER" id="PTHR30445:SF8">
    <property type="entry name" value="K(+)_H(+) ANTIPORTER SUBUNIT KHTT"/>
    <property type="match status" value="1"/>
</dbReference>
<feature type="domain" description="HTH gntR-type" evidence="4">
    <location>
        <begin position="20"/>
        <end position="88"/>
    </location>
</feature>
<keyword evidence="3" id="KW-0804">Transcription</keyword>
<evidence type="ECO:0000256" key="1">
    <source>
        <dbReference type="ARBA" id="ARBA00023015"/>
    </source>
</evidence>
<dbReference type="PROSITE" id="PS51202">
    <property type="entry name" value="RCK_C"/>
    <property type="match status" value="1"/>
</dbReference>
<comment type="caution">
    <text evidence="6">The sequence shown here is derived from an EMBL/GenBank/DDBJ whole genome shotgun (WGS) entry which is preliminary data.</text>
</comment>
<dbReference type="PROSITE" id="PS50949">
    <property type="entry name" value="HTH_GNTR"/>
    <property type="match status" value="1"/>
</dbReference>
<dbReference type="SMART" id="SM00345">
    <property type="entry name" value="HTH_GNTR"/>
    <property type="match status" value="1"/>
</dbReference>
<evidence type="ECO:0000256" key="2">
    <source>
        <dbReference type="ARBA" id="ARBA00023125"/>
    </source>
</evidence>
<dbReference type="Gene3D" id="1.10.10.10">
    <property type="entry name" value="Winged helix-like DNA-binding domain superfamily/Winged helix DNA-binding domain"/>
    <property type="match status" value="1"/>
</dbReference>
<reference evidence="6 7" key="2">
    <citation type="submission" date="2018-09" db="EMBL/GenBank/DDBJ databases">
        <title>Genome of Sphaerochaeta halotolerans strain 4-11.</title>
        <authorList>
            <person name="Nazina T.N."/>
            <person name="Sokolova D.S."/>
        </authorList>
    </citation>
    <scope>NUCLEOTIDE SEQUENCE [LARGE SCALE GENOMIC DNA]</scope>
    <source>
        <strain evidence="6 7">4-11</strain>
    </source>
</reference>
<name>A0A372MH43_9SPIR</name>
<dbReference type="OrthoDB" id="226679at2"/>
<dbReference type="GO" id="GO:0008324">
    <property type="term" value="F:monoatomic cation transmembrane transporter activity"/>
    <property type="evidence" value="ECO:0007669"/>
    <property type="project" value="InterPro"/>
</dbReference>
<dbReference type="GO" id="GO:0006813">
    <property type="term" value="P:potassium ion transport"/>
    <property type="evidence" value="ECO:0007669"/>
    <property type="project" value="InterPro"/>
</dbReference>
<organism evidence="6 7">
    <name type="scientific">Sphaerochaeta halotolerans</name>
    <dbReference type="NCBI Taxonomy" id="2293840"/>
    <lineage>
        <taxon>Bacteria</taxon>
        <taxon>Pseudomonadati</taxon>
        <taxon>Spirochaetota</taxon>
        <taxon>Spirochaetia</taxon>
        <taxon>Spirochaetales</taxon>
        <taxon>Sphaerochaetaceae</taxon>
        <taxon>Sphaerochaeta</taxon>
    </lineage>
</organism>
<dbReference type="PANTHER" id="PTHR30445">
    <property type="entry name" value="K(+)_H(+) ANTIPORTER SUBUNIT KHTT"/>
    <property type="match status" value="1"/>
</dbReference>
<reference evidence="7" key="1">
    <citation type="submission" date="2018-08" db="EMBL/GenBank/DDBJ databases">
        <authorList>
            <person name="Grouzdev D.S."/>
            <person name="Krutkina M.S."/>
        </authorList>
    </citation>
    <scope>NUCLEOTIDE SEQUENCE [LARGE SCALE GENOMIC DNA]</scope>
    <source>
        <strain evidence="7">4-11</strain>
    </source>
</reference>
<dbReference type="Pfam" id="PF00392">
    <property type="entry name" value="GntR"/>
    <property type="match status" value="1"/>
</dbReference>
<dbReference type="GO" id="GO:0003677">
    <property type="term" value="F:DNA binding"/>
    <property type="evidence" value="ECO:0007669"/>
    <property type="project" value="UniProtKB-KW"/>
</dbReference>
<dbReference type="AlphaFoldDB" id="A0A372MH43"/>
<dbReference type="InterPro" id="IPR036388">
    <property type="entry name" value="WH-like_DNA-bd_sf"/>
</dbReference>
<dbReference type="SUPFAM" id="SSF116726">
    <property type="entry name" value="TrkA C-terminal domain-like"/>
    <property type="match status" value="1"/>
</dbReference>
<keyword evidence="2" id="KW-0238">DNA-binding</keyword>
<dbReference type="Gene3D" id="3.30.70.1450">
    <property type="entry name" value="Regulator of K+ conductance, C-terminal domain"/>
    <property type="match status" value="1"/>
</dbReference>
<keyword evidence="1" id="KW-0805">Transcription regulation</keyword>
<accession>A0A372MH43</accession>
<protein>
    <submittedName>
        <fullName evidence="6">GntR family transcriptional regulator</fullName>
    </submittedName>
</protein>
<evidence type="ECO:0000256" key="3">
    <source>
        <dbReference type="ARBA" id="ARBA00023163"/>
    </source>
</evidence>
<keyword evidence="7" id="KW-1185">Reference proteome</keyword>
<evidence type="ECO:0000313" key="7">
    <source>
        <dbReference type="Proteomes" id="UP000264002"/>
    </source>
</evidence>
<dbReference type="InterPro" id="IPR036721">
    <property type="entry name" value="RCK_C_sf"/>
</dbReference>
<dbReference type="SUPFAM" id="SSF46785">
    <property type="entry name" value="Winged helix' DNA-binding domain"/>
    <property type="match status" value="1"/>
</dbReference>
<dbReference type="RefSeq" id="WP_117330670.1">
    <property type="nucleotide sequence ID" value="NZ_QUWK01000008.1"/>
</dbReference>
<evidence type="ECO:0000259" key="4">
    <source>
        <dbReference type="PROSITE" id="PS50949"/>
    </source>
</evidence>
<feature type="domain" description="RCK C-terminal" evidence="5">
    <location>
        <begin position="134"/>
        <end position="218"/>
    </location>
</feature>
<dbReference type="Proteomes" id="UP000264002">
    <property type="component" value="Unassembled WGS sequence"/>
</dbReference>
<dbReference type="InterPro" id="IPR000524">
    <property type="entry name" value="Tscrpt_reg_HTH_GntR"/>
</dbReference>
<gene>
    <name evidence="6" type="ORF">DYP60_08995</name>
</gene>
<dbReference type="GO" id="GO:0003700">
    <property type="term" value="F:DNA-binding transcription factor activity"/>
    <property type="evidence" value="ECO:0007669"/>
    <property type="project" value="InterPro"/>
</dbReference>
<sequence>MDSAPDRSTRAKREQKKEGGAIYERIAYDIAKRIANHEIDEGTRLSGRSLMSSEYGVSPETIRRAFSLLEELEVVHVMHNSGVRVLSTEKAKTYIKKHQKHDEGRSLLQRMREILDEQETLNRELYSTAKQLFTMNNRFKESNPFPLYEYTIAEESNAIGKNLGELRFWQETGATIVAIRRDGVINLSPGPLERLAHGDILMMVGPHDCLRRTEQLFD</sequence>
<dbReference type="Pfam" id="PF02080">
    <property type="entry name" value="TrkA_C"/>
    <property type="match status" value="1"/>
</dbReference>
<proteinExistence type="predicted"/>
<dbReference type="InterPro" id="IPR006037">
    <property type="entry name" value="RCK_C"/>
</dbReference>
<dbReference type="InterPro" id="IPR036390">
    <property type="entry name" value="WH_DNA-bd_sf"/>
</dbReference>
<evidence type="ECO:0000313" key="6">
    <source>
        <dbReference type="EMBL" id="RFU94636.1"/>
    </source>
</evidence>